<dbReference type="EMBL" id="MK388113">
    <property type="protein sequence ID" value="QAV37857.1"/>
    <property type="molecule type" value="Genomic_DNA"/>
</dbReference>
<dbReference type="Pfam" id="PF07190">
    <property type="entry name" value="CrmD_SECRET"/>
    <property type="match status" value="1"/>
</dbReference>
<keyword evidence="3 5" id="KW-1015">Disulfide bond</keyword>
<dbReference type="EMBL" id="MK388100">
    <property type="protein sequence ID" value="QAV35660.1"/>
    <property type="molecule type" value="Genomic_DNA"/>
</dbReference>
<feature type="disulfide bond" evidence="5">
    <location>
        <begin position="64"/>
        <end position="79"/>
    </location>
</feature>
<evidence type="ECO:0000313" key="10">
    <source>
        <dbReference type="EMBL" id="QAV35495.1"/>
    </source>
</evidence>
<dbReference type="InterPro" id="IPR051670">
    <property type="entry name" value="TNF_chemokine_rcpt-like"/>
</dbReference>
<dbReference type="Pfam" id="PF00020">
    <property type="entry name" value="TNFR_c6"/>
    <property type="match status" value="2"/>
</dbReference>
<name>A0A481ND69_9POXV</name>
<evidence type="ECO:0000313" key="11">
    <source>
        <dbReference type="EMBL" id="QAV35833.1"/>
    </source>
</evidence>
<reference evidence="13 14" key="1">
    <citation type="journal article" date="2019" name="J. Virol.">
        <title>Punctuated evolution of myxoma virus: rapid and disjunct evolution of a recent viral lineage in Australia.</title>
        <authorList>
            <person name="Eden J.-S."/>
            <person name="Kerr P.J."/>
            <person name="Holmes E.C."/>
        </authorList>
    </citation>
    <scope>NUCLEOTIDE SEQUENCE [LARGE SCALE GENOMIC DNA]</scope>
    <source>
        <strain evidence="12">Aust/NSW/Deniliquin/02-2015</strain>
        <strain evidence="10">Aust/SA/Adelaide Hills/05-2012</strain>
        <strain evidence="7">Aust/SA/Coomandook/12-2013</strain>
        <strain evidence="11">Aust/SA/Turretfield</strain>
        <strain evidence="9">Aust/Vic/Wonga Park/03-2012</strain>
    </source>
</reference>
<proteinExistence type="predicted"/>
<evidence type="ECO:0000256" key="5">
    <source>
        <dbReference type="PROSITE-ProRule" id="PRU00206"/>
    </source>
</evidence>
<dbReference type="EMBL" id="MK388094">
    <property type="protein sequence ID" value="QAV34646.1"/>
    <property type="molecule type" value="Genomic_DNA"/>
</dbReference>
<dbReference type="EMBL" id="MK388106">
    <property type="protein sequence ID" value="QAV36674.1"/>
    <property type="molecule type" value="Genomic_DNA"/>
</dbReference>
<evidence type="ECO:0000256" key="2">
    <source>
        <dbReference type="ARBA" id="ARBA00022737"/>
    </source>
</evidence>
<dbReference type="EMBL" id="MK388118">
    <property type="protein sequence ID" value="QAV38702.1"/>
    <property type="molecule type" value="Genomic_DNA"/>
</dbReference>
<dbReference type="PANTHER" id="PTHR47386">
    <property type="entry name" value="TUMOR NECROSIS FACTOR RECEPTOR SUPERFAMILY MEMBER 1B"/>
    <property type="match status" value="1"/>
</dbReference>
<dbReference type="Proteomes" id="UP000292406">
    <property type="component" value="Segment"/>
</dbReference>
<dbReference type="EMBL" id="MK388102">
    <property type="protein sequence ID" value="QAV35833.1"/>
    <property type="molecule type" value="Genomic_DNA"/>
</dbReference>
<dbReference type="GO" id="GO:0052031">
    <property type="term" value="P:symbiont-mediated perturbation of host defense response"/>
    <property type="evidence" value="ECO:0007669"/>
    <property type="project" value="InterPro"/>
</dbReference>
<evidence type="ECO:0000313" key="13">
    <source>
        <dbReference type="Proteomes" id="UP000291627"/>
    </source>
</evidence>
<keyword evidence="2" id="KW-0677">Repeat</keyword>
<sequence length="326" mass="35238">MFRLTLLLAYVACVYGGGAPYGTDRGKCRGNDYEKDGLCCTSCPPGSYASRLCGPGSDTVCSPCKNETFTASTNHAPACVSCRGRCTGHLSESQSCDKTRDRVCDCSAGNYCLLKGQEGCRICAPKTKCPAGYGVSGHTRTGDVLCTKCPRYTYSDAVSSTETCTSSFNYISVEFNLYPVNDTSCTTTAGPNEVVKTSEFSVTLNHTDCDPVFHTEYYGTSGSEGAGGFFTGMDRYQNTTKMCTLNIEIRCVEGDAVRTIPRTSDGVGVLSHSETITVIGGCLSDVNVDIEYSDSNHPEEVDDFVEYHWGTRLRLFPSPKRCRLVS</sequence>
<dbReference type="InterPro" id="IPR010806">
    <property type="entry name" value="Poxvirus_TNF-rcpt-II_C"/>
</dbReference>
<evidence type="ECO:0000256" key="3">
    <source>
        <dbReference type="ARBA" id="ARBA00023157"/>
    </source>
</evidence>
<keyword evidence="1" id="KW-0732">Signal</keyword>
<dbReference type="EMBL" id="MK388100">
    <property type="protein sequence ID" value="QAV35495.1"/>
    <property type="molecule type" value="Genomic_DNA"/>
</dbReference>
<feature type="domain" description="TNFR-Cys" evidence="6">
    <location>
        <begin position="27"/>
        <end position="61"/>
    </location>
</feature>
<dbReference type="GO" id="GO:0005031">
    <property type="term" value="F:tumor necrosis factor receptor activity"/>
    <property type="evidence" value="ECO:0007669"/>
    <property type="project" value="InterPro"/>
</dbReference>
<dbReference type="EMBL" id="MK388113">
    <property type="protein sequence ID" value="QAV37692.1"/>
    <property type="molecule type" value="Genomic_DNA"/>
</dbReference>
<dbReference type="Proteomes" id="UP000291627">
    <property type="component" value="Segment"/>
</dbReference>
<dbReference type="GO" id="GO:0051044">
    <property type="term" value="P:positive regulation of membrane protein ectodomain proteolysis"/>
    <property type="evidence" value="ECO:0007669"/>
    <property type="project" value="TreeGrafter"/>
</dbReference>
<evidence type="ECO:0000259" key="6">
    <source>
        <dbReference type="PROSITE" id="PS50050"/>
    </source>
</evidence>
<evidence type="ECO:0000256" key="4">
    <source>
        <dbReference type="ARBA" id="ARBA00023180"/>
    </source>
</evidence>
<dbReference type="EMBL" id="MK388099">
    <property type="protein sequence ID" value="QAV35491.1"/>
    <property type="molecule type" value="Genomic_DNA"/>
</dbReference>
<feature type="repeat" description="TNFR-Cys" evidence="5">
    <location>
        <begin position="63"/>
        <end position="104"/>
    </location>
</feature>
<dbReference type="Gene3D" id="2.60.240.20">
    <property type="match status" value="1"/>
</dbReference>
<dbReference type="PROSITE" id="PS50050">
    <property type="entry name" value="TNFR_NGFR_2"/>
    <property type="match status" value="2"/>
</dbReference>
<dbReference type="EMBL" id="MK388102">
    <property type="protein sequence ID" value="QAV35998.1"/>
    <property type="molecule type" value="Genomic_DNA"/>
</dbReference>
<evidence type="ECO:0000313" key="7">
    <source>
        <dbReference type="EMBL" id="QAV34481.1"/>
    </source>
</evidence>
<dbReference type="Proteomes" id="UP000292676">
    <property type="component" value="Segment"/>
</dbReference>
<evidence type="ECO:0000256" key="1">
    <source>
        <dbReference type="ARBA" id="ARBA00022729"/>
    </source>
</evidence>
<dbReference type="Proteomes" id="UP000294706">
    <property type="component" value="Segment"/>
</dbReference>
<dbReference type="PIRSF" id="PIRSF001790">
    <property type="entry name" value="TNF_C22L"/>
    <property type="match status" value="1"/>
</dbReference>
<evidence type="ECO:0000313" key="8">
    <source>
        <dbReference type="EMBL" id="QAV34646.1"/>
    </source>
</evidence>
<comment type="caution">
    <text evidence="5">Lacks conserved residue(s) required for the propagation of feature annotation.</text>
</comment>
<feature type="disulfide bond" evidence="5">
    <location>
        <begin position="86"/>
        <end position="104"/>
    </location>
</feature>
<dbReference type="Proteomes" id="UP000291149">
    <property type="component" value="Segment"/>
</dbReference>
<dbReference type="Proteomes" id="UP000294127">
    <property type="component" value="Segment"/>
</dbReference>
<dbReference type="InterPro" id="IPR001368">
    <property type="entry name" value="TNFR/NGFR_Cys_rich_reg"/>
</dbReference>
<dbReference type="InterPro" id="IPR034059">
    <property type="entry name" value="TNFRSF_N_viral"/>
</dbReference>
<feature type="domain" description="TNFR-Cys" evidence="6">
    <location>
        <begin position="63"/>
        <end position="104"/>
    </location>
</feature>
<dbReference type="CDD" id="cd15839">
    <property type="entry name" value="TNFRSF_viral"/>
    <property type="match status" value="1"/>
</dbReference>
<organism evidence="12 15">
    <name type="scientific">Myxoma virus</name>
    <dbReference type="NCBI Taxonomy" id="10273"/>
    <lineage>
        <taxon>Viruses</taxon>
        <taxon>Varidnaviria</taxon>
        <taxon>Bamfordvirae</taxon>
        <taxon>Nucleocytoviricota</taxon>
        <taxon>Pokkesviricetes</taxon>
        <taxon>Chitovirales</taxon>
        <taxon>Poxviridae</taxon>
        <taxon>Chordopoxvirinae</taxon>
        <taxon>Leporipoxvirus</taxon>
        <taxon>Leporipoxvirus myxoma</taxon>
    </lineage>
</organism>
<evidence type="ECO:0000313" key="15">
    <source>
        <dbReference type="Proteomes" id="UP000292676"/>
    </source>
</evidence>
<dbReference type="EMBL" id="MK388103">
    <property type="protein sequence ID" value="QAV36167.1"/>
    <property type="molecule type" value="Genomic_DNA"/>
</dbReference>
<dbReference type="PANTHER" id="PTHR47386:SF1">
    <property type="entry name" value="TUMOR NECROSIS FACTOR RECEPTOR SUPERFAMILY MEMBER 1B"/>
    <property type="match status" value="1"/>
</dbReference>
<evidence type="ECO:0000313" key="12">
    <source>
        <dbReference type="EMBL" id="QAV38537.1"/>
    </source>
</evidence>
<keyword evidence="4" id="KW-0325">Glycoprotein</keyword>
<dbReference type="EMBL" id="MK388106">
    <property type="protein sequence ID" value="QAV36509.1"/>
    <property type="molecule type" value="Genomic_DNA"/>
</dbReference>
<dbReference type="EMBL" id="MK388099">
    <property type="protein sequence ID" value="QAV35326.1"/>
    <property type="molecule type" value="Genomic_DNA"/>
</dbReference>
<dbReference type="Proteomes" id="UP000293058">
    <property type="component" value="Genome"/>
</dbReference>
<feature type="repeat" description="TNFR-Cys" evidence="5">
    <location>
        <begin position="27"/>
        <end position="61"/>
    </location>
</feature>
<protein>
    <submittedName>
        <fullName evidence="8">M-T2</fullName>
    </submittedName>
    <submittedName>
        <fullName evidence="12">M2</fullName>
    </submittedName>
</protein>
<gene>
    <name evidence="12" type="primary">m002L</name>
    <name evidence="12" type="synonym">M-T2</name>
    <name evidence="8" type="synonym">m002R</name>
</gene>
<evidence type="ECO:0000313" key="14">
    <source>
        <dbReference type="Proteomes" id="UP000292406"/>
    </source>
</evidence>
<dbReference type="EMBL" id="MK388103">
    <property type="protein sequence ID" value="QAV36002.1"/>
    <property type="molecule type" value="Genomic_DNA"/>
</dbReference>
<dbReference type="EMBL" id="MK388094">
    <property type="protein sequence ID" value="QAV34481.1"/>
    <property type="molecule type" value="Genomic_DNA"/>
</dbReference>
<evidence type="ECO:0000313" key="9">
    <source>
        <dbReference type="EMBL" id="QAV35326.1"/>
    </source>
</evidence>
<dbReference type="InterPro" id="IPR011172">
    <property type="entry name" value="Poxvirus_TNF_rcpt-II"/>
</dbReference>
<dbReference type="SUPFAM" id="SSF57586">
    <property type="entry name" value="TNF receptor-like"/>
    <property type="match status" value="2"/>
</dbReference>
<feature type="disulfide bond" evidence="5">
    <location>
        <begin position="40"/>
        <end position="53"/>
    </location>
</feature>
<dbReference type="EMBL" id="MK388118">
    <property type="protein sequence ID" value="QAV38537.1"/>
    <property type="molecule type" value="Genomic_DNA"/>
</dbReference>
<dbReference type="Gene3D" id="2.10.50.10">
    <property type="entry name" value="Tumor Necrosis Factor Receptor, subunit A, domain 2"/>
    <property type="match status" value="2"/>
</dbReference>
<dbReference type="SMART" id="SM00208">
    <property type="entry name" value="TNFR"/>
    <property type="match status" value="3"/>
</dbReference>
<dbReference type="Proteomes" id="UP000293155">
    <property type="component" value="Genome"/>
</dbReference>
<feature type="disulfide bond" evidence="5">
    <location>
        <begin position="43"/>
        <end position="61"/>
    </location>
</feature>
<dbReference type="PROSITE" id="PS00652">
    <property type="entry name" value="TNFR_NGFR_1"/>
    <property type="match status" value="2"/>
</dbReference>
<accession>A0A481ND69</accession>
<dbReference type="GO" id="GO:0043120">
    <property type="term" value="F:tumor necrosis factor binding"/>
    <property type="evidence" value="ECO:0007669"/>
    <property type="project" value="TreeGrafter"/>
</dbReference>